<gene>
    <name evidence="1" type="ORF">SAMN04488095_0965</name>
</gene>
<dbReference type="Proteomes" id="UP000199110">
    <property type="component" value="Unassembled WGS sequence"/>
</dbReference>
<dbReference type="OrthoDB" id="7867482at2"/>
<accession>A0A1I3IGZ5</accession>
<dbReference type="RefSeq" id="WP_139212240.1">
    <property type="nucleotide sequence ID" value="NZ_FORA01000001.1"/>
</dbReference>
<name>A0A1I3IGZ5_9RHOB</name>
<protein>
    <submittedName>
        <fullName evidence="1">Uncharacterized protein</fullName>
    </submittedName>
</protein>
<proteinExistence type="predicted"/>
<sequence length="79" mass="9245">MRKALCHHFGRADMQGLGAFFDSFEQARQRHISMLDEMQPNRTRYSLTRKVAKNLGLSDEEAGVWVDRFHEIGRLPNLR</sequence>
<organism evidence="1 2">
    <name type="scientific">Jannaschia pohangensis</name>
    <dbReference type="NCBI Taxonomy" id="390807"/>
    <lineage>
        <taxon>Bacteria</taxon>
        <taxon>Pseudomonadati</taxon>
        <taxon>Pseudomonadota</taxon>
        <taxon>Alphaproteobacteria</taxon>
        <taxon>Rhodobacterales</taxon>
        <taxon>Roseobacteraceae</taxon>
        <taxon>Jannaschia</taxon>
    </lineage>
</organism>
<evidence type="ECO:0000313" key="2">
    <source>
        <dbReference type="Proteomes" id="UP000199110"/>
    </source>
</evidence>
<keyword evidence="2" id="KW-1185">Reference proteome</keyword>
<reference evidence="1 2" key="1">
    <citation type="submission" date="2016-10" db="EMBL/GenBank/DDBJ databases">
        <authorList>
            <person name="de Groot N.N."/>
        </authorList>
    </citation>
    <scope>NUCLEOTIDE SEQUENCE [LARGE SCALE GENOMIC DNA]</scope>
    <source>
        <strain evidence="1 2">DSM 19073</strain>
    </source>
</reference>
<dbReference type="EMBL" id="FORA01000001">
    <property type="protein sequence ID" value="SFI47201.1"/>
    <property type="molecule type" value="Genomic_DNA"/>
</dbReference>
<dbReference type="AlphaFoldDB" id="A0A1I3IGZ5"/>
<evidence type="ECO:0000313" key="1">
    <source>
        <dbReference type="EMBL" id="SFI47201.1"/>
    </source>
</evidence>